<dbReference type="PANTHER" id="PTHR43776">
    <property type="entry name" value="TRANSPORT ATP-BINDING PROTEIN"/>
    <property type="match status" value="1"/>
</dbReference>
<reference evidence="6 7" key="1">
    <citation type="submission" date="2016-08" db="EMBL/GenBank/DDBJ databases">
        <title>The complete genome of Streptomyces subrutilus 10-1-1.</title>
        <authorList>
            <person name="Chen X."/>
        </authorList>
    </citation>
    <scope>NUCLEOTIDE SEQUENCE [LARGE SCALE GENOMIC DNA]</scope>
    <source>
        <strain evidence="6 7">10-1-1</strain>
    </source>
</reference>
<comment type="caution">
    <text evidence="6">The sequence shown here is derived from an EMBL/GenBank/DDBJ whole genome shotgun (WGS) entry which is preliminary data.</text>
</comment>
<dbReference type="GO" id="GO:0055085">
    <property type="term" value="P:transmembrane transport"/>
    <property type="evidence" value="ECO:0007669"/>
    <property type="project" value="UniProtKB-ARBA"/>
</dbReference>
<name>A0A1E5Q0Q6_9ACTN</name>
<protein>
    <submittedName>
        <fullName evidence="6">Peptide ABC transporter ATP-binding protein</fullName>
    </submittedName>
</protein>
<keyword evidence="4 6" id="KW-0067">ATP-binding</keyword>
<dbReference type="InterPro" id="IPR003439">
    <property type="entry name" value="ABC_transporter-like_ATP-bd"/>
</dbReference>
<evidence type="ECO:0000256" key="4">
    <source>
        <dbReference type="ARBA" id="ARBA00022840"/>
    </source>
</evidence>
<evidence type="ECO:0000313" key="7">
    <source>
        <dbReference type="Proteomes" id="UP000095705"/>
    </source>
</evidence>
<keyword evidence="2" id="KW-0813">Transport</keyword>
<dbReference type="SMART" id="SM00382">
    <property type="entry name" value="AAA"/>
    <property type="match status" value="2"/>
</dbReference>
<organism evidence="6 7">
    <name type="scientific">Streptomyces subrutilus</name>
    <dbReference type="NCBI Taxonomy" id="36818"/>
    <lineage>
        <taxon>Bacteria</taxon>
        <taxon>Bacillati</taxon>
        <taxon>Actinomycetota</taxon>
        <taxon>Actinomycetes</taxon>
        <taxon>Kitasatosporales</taxon>
        <taxon>Streptomycetaceae</taxon>
        <taxon>Streptomyces</taxon>
    </lineage>
</organism>
<dbReference type="PROSITE" id="PS00211">
    <property type="entry name" value="ABC_TRANSPORTER_1"/>
    <property type="match status" value="2"/>
</dbReference>
<sequence>MNLVAEVRDLRVDIGGRAIVDGVSLAAHAGSVTAVIGPSGSGKTTTGLALLGEYPAGAVVDGEVHTPAGPVGYIPQHPASVLNPARRVGALLADIAARQGGDRLARRRRVEEALRLAQLPDPESVLRRFPHQLSGGQQQRVVLAQALLLGARVIVADEPTTGQDALTKRGVVAELAAVAAQGIAVILLSHDLDVVRELADEVVVMRAGRVVDRGPASSVLEGLEPGRLGTARTPRPRGPLRLETRNLTARHLATRGAPEVLSDIAVSVAAGECLALVGRSGSGKTTLGRCMAGLHRAYQGTVLLDGTPMPRSLRSRRRAELAAVQYVFQDAKAAFDEHRPVLDQVARTAVRLCGAAPEEARRTALSTLGEFGLDESLAARRPGELSGGELQRAALARALLARPQVLICDEITSGLDTATRTTILDALARLRERVDLSLVFITHDLAAAAALADQIAVLDSGRIVEAGPASELIETPQHPLTKELLSAPLTALPGGPPGC</sequence>
<feature type="domain" description="ABC transporter" evidence="5">
    <location>
        <begin position="242"/>
        <end position="485"/>
    </location>
</feature>
<evidence type="ECO:0000256" key="3">
    <source>
        <dbReference type="ARBA" id="ARBA00022741"/>
    </source>
</evidence>
<dbReference type="InterPro" id="IPR027417">
    <property type="entry name" value="P-loop_NTPase"/>
</dbReference>
<dbReference type="InterPro" id="IPR050319">
    <property type="entry name" value="ABC_transp_ATP-bind"/>
</dbReference>
<dbReference type="GO" id="GO:0005524">
    <property type="term" value="F:ATP binding"/>
    <property type="evidence" value="ECO:0007669"/>
    <property type="project" value="UniProtKB-KW"/>
</dbReference>
<dbReference type="InterPro" id="IPR017871">
    <property type="entry name" value="ABC_transporter-like_CS"/>
</dbReference>
<dbReference type="RefSeq" id="WP_069923446.1">
    <property type="nucleotide sequence ID" value="NZ_MEHK01000001.1"/>
</dbReference>
<feature type="domain" description="ABC transporter" evidence="5">
    <location>
        <begin position="5"/>
        <end position="232"/>
    </location>
</feature>
<dbReference type="Pfam" id="PF00005">
    <property type="entry name" value="ABC_tran"/>
    <property type="match status" value="2"/>
</dbReference>
<evidence type="ECO:0000256" key="1">
    <source>
        <dbReference type="ARBA" id="ARBA00005417"/>
    </source>
</evidence>
<accession>A0A1E5Q0Q6</accession>
<keyword evidence="3" id="KW-0547">Nucleotide-binding</keyword>
<dbReference type="PROSITE" id="PS50893">
    <property type="entry name" value="ABC_TRANSPORTER_2"/>
    <property type="match status" value="2"/>
</dbReference>
<dbReference type="SUPFAM" id="SSF52540">
    <property type="entry name" value="P-loop containing nucleoside triphosphate hydrolases"/>
    <property type="match status" value="2"/>
</dbReference>
<dbReference type="AlphaFoldDB" id="A0A1E5Q0Q6"/>
<gene>
    <name evidence="6" type="ORF">BGK67_31695</name>
</gene>
<dbReference type="GO" id="GO:0016887">
    <property type="term" value="F:ATP hydrolysis activity"/>
    <property type="evidence" value="ECO:0007669"/>
    <property type="project" value="InterPro"/>
</dbReference>
<evidence type="ECO:0000313" key="6">
    <source>
        <dbReference type="EMBL" id="OEJ35260.1"/>
    </source>
</evidence>
<comment type="similarity">
    <text evidence="1">Belongs to the ABC transporter superfamily.</text>
</comment>
<dbReference type="EMBL" id="MEHK01000001">
    <property type="protein sequence ID" value="OEJ35260.1"/>
    <property type="molecule type" value="Genomic_DNA"/>
</dbReference>
<keyword evidence="7" id="KW-1185">Reference proteome</keyword>
<dbReference type="Proteomes" id="UP000095705">
    <property type="component" value="Unassembled WGS sequence"/>
</dbReference>
<dbReference type="InterPro" id="IPR003593">
    <property type="entry name" value="AAA+_ATPase"/>
</dbReference>
<dbReference type="PANTHER" id="PTHR43776:SF7">
    <property type="entry name" value="D,D-DIPEPTIDE TRANSPORT ATP-BINDING PROTEIN DDPF-RELATED"/>
    <property type="match status" value="1"/>
</dbReference>
<dbReference type="OrthoDB" id="4008250at2"/>
<dbReference type="Gene3D" id="3.40.50.300">
    <property type="entry name" value="P-loop containing nucleotide triphosphate hydrolases"/>
    <property type="match status" value="2"/>
</dbReference>
<evidence type="ECO:0000256" key="2">
    <source>
        <dbReference type="ARBA" id="ARBA00022448"/>
    </source>
</evidence>
<evidence type="ECO:0000259" key="5">
    <source>
        <dbReference type="PROSITE" id="PS50893"/>
    </source>
</evidence>
<dbReference type="STRING" id="36818.BGK67_31695"/>
<proteinExistence type="inferred from homology"/>